<sequence>MFGSILLQPRLQTDYDFWRSYLKSKKSYWVGGVKTETWKAHHWENTNIPMPRTYFNEYIFDEWLRWCVSFEPQYRLMDFSHTDIIGYAFECESCSIHKDIKDDMILDITINTNIKLETKVTDSQDNIMSKTTFEAATSTDYKLNDFSATVFSVTISNDNTVSYLDANTSFVVPNNINSMSVTRTSDNSLSVASITTNSMIMKPFSVSYMALTPSSVNDMALTPSSVNDMARTLSSNNDMALTPSNANMMSSTITPTLELSTSVVTPGITNENTLRASLTIFIDSKDTNTINAESPTILTELRSFRQNTIAATASIHPSLQQLVSIFSILLTSSSPTPKYTMDYAQVSILDSLPPYATIAASSANLTSCSTKAPYATKYAMAASSYFTATSETYTMITSRYLCHCKCSTQVPNQNYQTSLPRFRKQEILIEIKSRLHVDVKNSSTTIRRLTCAEDKRRSAQTVGSLSVIALVIVFGSIIVLDFSRLVQCVTRSQARSLKKKRRKMTKMNSG</sequence>
<protein>
    <submittedName>
        <fullName evidence="2">Cell wall protein DAN4</fullName>
    </submittedName>
</protein>
<comment type="caution">
    <text evidence="2">The sequence shown here is derived from an EMBL/GenBank/DDBJ whole genome shotgun (WGS) entry which is preliminary data.</text>
</comment>
<reference evidence="2" key="2">
    <citation type="submission" date="2023-04" db="EMBL/GenBank/DDBJ databases">
        <authorList>
            <person name="Bu L."/>
            <person name="Lu L."/>
            <person name="Laidemitt M.R."/>
            <person name="Zhang S.M."/>
            <person name="Mutuku M."/>
            <person name="Mkoji G."/>
            <person name="Steinauer M."/>
            <person name="Loker E.S."/>
        </authorList>
    </citation>
    <scope>NUCLEOTIDE SEQUENCE</scope>
    <source>
        <strain evidence="2">KasaAsao</strain>
        <tissue evidence="2">Whole Snail</tissue>
    </source>
</reference>
<keyword evidence="1" id="KW-0472">Membrane</keyword>
<evidence type="ECO:0000256" key="1">
    <source>
        <dbReference type="SAM" id="Phobius"/>
    </source>
</evidence>
<name>A0AAD8C883_BIOPF</name>
<gene>
    <name evidence="2" type="ORF">Bpfe_002896</name>
</gene>
<keyword evidence="1" id="KW-1133">Transmembrane helix</keyword>
<reference evidence="2" key="1">
    <citation type="journal article" date="2023" name="PLoS Negl. Trop. Dis.">
        <title>A genome sequence for Biomphalaria pfeifferi, the major vector snail for the human-infecting parasite Schistosoma mansoni.</title>
        <authorList>
            <person name="Bu L."/>
            <person name="Lu L."/>
            <person name="Laidemitt M.R."/>
            <person name="Zhang S.M."/>
            <person name="Mutuku M."/>
            <person name="Mkoji G."/>
            <person name="Steinauer M."/>
            <person name="Loker E.S."/>
        </authorList>
    </citation>
    <scope>NUCLEOTIDE SEQUENCE</scope>
    <source>
        <strain evidence="2">KasaAsao</strain>
    </source>
</reference>
<accession>A0AAD8C883</accession>
<keyword evidence="1" id="KW-0812">Transmembrane</keyword>
<organism evidence="2 3">
    <name type="scientific">Biomphalaria pfeifferi</name>
    <name type="common">Bloodfluke planorb</name>
    <name type="synonym">Freshwater snail</name>
    <dbReference type="NCBI Taxonomy" id="112525"/>
    <lineage>
        <taxon>Eukaryota</taxon>
        <taxon>Metazoa</taxon>
        <taxon>Spiralia</taxon>
        <taxon>Lophotrochozoa</taxon>
        <taxon>Mollusca</taxon>
        <taxon>Gastropoda</taxon>
        <taxon>Heterobranchia</taxon>
        <taxon>Euthyneura</taxon>
        <taxon>Panpulmonata</taxon>
        <taxon>Hygrophila</taxon>
        <taxon>Lymnaeoidea</taxon>
        <taxon>Planorbidae</taxon>
        <taxon>Biomphalaria</taxon>
    </lineage>
</organism>
<dbReference type="EMBL" id="JASAOG010000007">
    <property type="protein sequence ID" value="KAK0067389.1"/>
    <property type="molecule type" value="Genomic_DNA"/>
</dbReference>
<dbReference type="AlphaFoldDB" id="A0AAD8C883"/>
<keyword evidence="3" id="KW-1185">Reference proteome</keyword>
<proteinExistence type="predicted"/>
<dbReference type="Proteomes" id="UP001233172">
    <property type="component" value="Unassembled WGS sequence"/>
</dbReference>
<evidence type="ECO:0000313" key="3">
    <source>
        <dbReference type="Proteomes" id="UP001233172"/>
    </source>
</evidence>
<evidence type="ECO:0000313" key="2">
    <source>
        <dbReference type="EMBL" id="KAK0067389.1"/>
    </source>
</evidence>
<feature type="transmembrane region" description="Helical" evidence="1">
    <location>
        <begin position="462"/>
        <end position="482"/>
    </location>
</feature>